<dbReference type="InterPro" id="IPR001194">
    <property type="entry name" value="cDENN_dom"/>
</dbReference>
<dbReference type="PANTHER" id="PTHR12296">
    <property type="entry name" value="DENN DOMAIN-CONTAINING PROTEIN 4"/>
    <property type="match status" value="1"/>
</dbReference>
<feature type="domain" description="UDENN" evidence="3">
    <location>
        <begin position="187"/>
        <end position="624"/>
    </location>
</feature>
<evidence type="ECO:0000259" key="3">
    <source>
        <dbReference type="PROSITE" id="PS50211"/>
    </source>
</evidence>
<dbReference type="Pfam" id="PF03455">
    <property type="entry name" value="dDENN"/>
    <property type="match status" value="1"/>
</dbReference>
<dbReference type="Gene3D" id="3.40.50.11500">
    <property type="match status" value="1"/>
</dbReference>
<accession>A0A7M7MAZ7</accession>
<organism evidence="5 6">
    <name type="scientific">Varroa destructor</name>
    <name type="common">Honeybee mite</name>
    <dbReference type="NCBI Taxonomy" id="109461"/>
    <lineage>
        <taxon>Eukaryota</taxon>
        <taxon>Metazoa</taxon>
        <taxon>Ecdysozoa</taxon>
        <taxon>Arthropoda</taxon>
        <taxon>Chelicerata</taxon>
        <taxon>Arachnida</taxon>
        <taxon>Acari</taxon>
        <taxon>Parasitiformes</taxon>
        <taxon>Mesostigmata</taxon>
        <taxon>Gamasina</taxon>
        <taxon>Dermanyssoidea</taxon>
        <taxon>Varroidae</taxon>
        <taxon>Varroa</taxon>
    </lineage>
</organism>
<dbReference type="SMART" id="SM00799">
    <property type="entry name" value="DENN"/>
    <property type="match status" value="1"/>
</dbReference>
<dbReference type="InterPro" id="IPR005113">
    <property type="entry name" value="uDENN_dom"/>
</dbReference>
<dbReference type="RefSeq" id="XP_022662999.1">
    <property type="nucleotide sequence ID" value="XM_022807264.1"/>
</dbReference>
<feature type="region of interest" description="Disordered" evidence="2">
    <location>
        <begin position="1004"/>
        <end position="1033"/>
    </location>
</feature>
<evidence type="ECO:0000259" key="4">
    <source>
        <dbReference type="PROSITE" id="PS51498"/>
    </source>
</evidence>
<dbReference type="SMART" id="SM00801">
    <property type="entry name" value="dDENN"/>
    <property type="match status" value="1"/>
</dbReference>
<dbReference type="OrthoDB" id="75250at2759"/>
<dbReference type="GO" id="GO:0032483">
    <property type="term" value="P:regulation of Rab protein signal transduction"/>
    <property type="evidence" value="ECO:0007669"/>
    <property type="project" value="TreeGrafter"/>
</dbReference>
<dbReference type="Pfam" id="PF02141">
    <property type="entry name" value="DENN"/>
    <property type="match status" value="1"/>
</dbReference>
<dbReference type="GO" id="GO:0005085">
    <property type="term" value="F:guanyl-nucleotide exchange factor activity"/>
    <property type="evidence" value="ECO:0007669"/>
    <property type="project" value="UniProtKB-KW"/>
</dbReference>
<sequence>MDGSSGGGDIRRLADYFVVAGLSTEPTPMQDSTELDEVLPITDIAVIITSQKEVAPLEYQMIERTPTGLQADLNHGSIRCPSVYLCYRRGLDKPPLMDIGVLYEDKHRIMHDSEVLTKTPYGRVANVNNSSSTKTFLTYRRARDMLPCNSLVVKDIVVILTSEGEQPPHAFCKIDHNLNKSVIGSDVYLCYKKSIHRPPLILYRPETLLRFPVTDKQQFPLPQEVHLFCLPLGATVEKWKEHSSKPSSQFSTFVFTSQTATKAYGASLSFYEPYEPSIDELKALDGVTKEDRCYATKSICLVSRWPFFRPFRKFLQFIYAQSTCDDRGNSIEQYILHFLYNIPFPSIERPRVIVPLNDDVTLALRHLTDTALPTSGASFLELLLNLGPDNCILTLLLVLSENKILIHSLRPQLVTCVAEALVSACFPLSWQCPYVPLCPLGVSELMMAPLPFLVGVDSRYFDMHVLPNDVVCVDLDTNAIFIPVDKQQLSQRMMPKRATRKLRSTLFELYNRVTRFTQRRKDIFSNIKDKTEADFVVLRKERDLDLLIQEAFLKFMVEILRDFRRYLRPVTEQPKNVSAETLFDVDNFMRSRDKSFLKFYEMIVRTQMFSRLVEERSFLSENDHSLAFFDQCCDMCDGSGEATEDLLHIGAGEDNHTAYIAPPERPHDPELLKFGGWEALDFTAFANMFIDDKVLEDTDGLMLPANDQPSSPVIKRTKHEVKSAMKQARQQNDVPARWGRTLLSACYAIWFVHLPSYLATMDAEERPAAVRMAFQILCDAQQRLRHSVDEVCYRVILSQCAIFSQPALAVKVLMEMKRRTLIPNAMTYGYYNKAVMASAWPQSRAWRRLKNLVQGVAQFKTALRRCGSTSVAASSNSLEGITNITRISSTLSLPRNYKESYLPSAGLLMASSQTASSRQTTPTRSTTNLLPRTKSSINITLEKQIKGDTAFIKFKTLPASMALLEQPREFFAKTVSPSLQRMGNYGSGLLQSFQLSTKIRRFSAGPIRQPDVNDLKRPNSSPSARQTISTGGSTVVTSSGLDVIRSMASRLTSMINTDVYRMPTSRSLDQMFNKVPPTEVSYSRNRSSQDLPKLAATGALGAVGNVHVWMSSCCQCVNCKSLVYDEEIMSGWTADDSNLKTKCWCNATFVPQLYVTVRDRRGLRRPEDYTLPCSDFTVPYLSPLVLQKEVENVLEGGNEVFTRPNFVDEHPIIYWNLMWYFSRLRLPTHIPQLCVGSGLLRKGLQSINQEESGQGDVLPGEGCDQRVDVIVRTVWDNPKLHECITPPLYTVYKPRDLYIDENDPMGFKRAGRTILDHMKSGSETNVRDAVLFLIQERRRWNFKRNPSIYRELLFLLILEFGANIINPEWLDREYHRVYDDVSITHRTQIFQYDRYPSYHARFARRYFGDLDLL</sequence>
<protein>
    <submittedName>
        <fullName evidence="5">Uncharacterized protein</fullName>
    </submittedName>
</protein>
<dbReference type="PANTHER" id="PTHR12296:SF30">
    <property type="entry name" value="DENN DOMAIN-CONTAINING PROTEIN CRAG"/>
    <property type="match status" value="1"/>
</dbReference>
<name>A0A7M7MAZ7_VARDE</name>
<dbReference type="Gene3D" id="2.100.10.50">
    <property type="match status" value="1"/>
</dbReference>
<reference evidence="5" key="1">
    <citation type="submission" date="2021-01" db="UniProtKB">
        <authorList>
            <consortium name="EnsemblMetazoa"/>
        </authorList>
    </citation>
    <scope>IDENTIFICATION</scope>
</reference>
<dbReference type="Proteomes" id="UP000594260">
    <property type="component" value="Unplaced"/>
</dbReference>
<dbReference type="InterPro" id="IPR005112">
    <property type="entry name" value="dDENN_dom"/>
</dbReference>
<dbReference type="InParanoid" id="A0A7M7MAZ7"/>
<keyword evidence="1" id="KW-0344">Guanine-nucleotide releasing factor</keyword>
<dbReference type="PROSITE" id="PS51498">
    <property type="entry name" value="MABP"/>
    <property type="match status" value="1"/>
</dbReference>
<evidence type="ECO:0000256" key="2">
    <source>
        <dbReference type="SAM" id="MobiDB-lite"/>
    </source>
</evidence>
<dbReference type="GO" id="GO:0031410">
    <property type="term" value="C:cytoplasmic vesicle"/>
    <property type="evidence" value="ECO:0007669"/>
    <property type="project" value="TreeGrafter"/>
</dbReference>
<evidence type="ECO:0000256" key="1">
    <source>
        <dbReference type="ARBA" id="ARBA00022658"/>
    </source>
</evidence>
<dbReference type="GeneID" id="111251061"/>
<dbReference type="OMA" id="YLRPIRC"/>
<dbReference type="FunCoup" id="A0A7M7MAZ7">
    <property type="interactions" value="713"/>
</dbReference>
<dbReference type="CTD" id="31800"/>
<dbReference type="EnsemblMetazoa" id="XM_022807264">
    <property type="protein sequence ID" value="XP_022662999"/>
    <property type="gene ID" value="LOC111251061"/>
</dbReference>
<evidence type="ECO:0000313" key="5">
    <source>
        <dbReference type="EnsemblMetazoa" id="XP_022662999"/>
    </source>
</evidence>
<keyword evidence="6" id="KW-1185">Reference proteome</keyword>
<dbReference type="InterPro" id="IPR037516">
    <property type="entry name" value="Tripartite_DENN"/>
</dbReference>
<dbReference type="InterPro" id="IPR023341">
    <property type="entry name" value="MABP"/>
</dbReference>
<feature type="compositionally biased region" description="Polar residues" evidence="2">
    <location>
        <begin position="1018"/>
        <end position="1028"/>
    </location>
</feature>
<dbReference type="PROSITE" id="PS50211">
    <property type="entry name" value="DENN"/>
    <property type="match status" value="1"/>
</dbReference>
<dbReference type="Pfam" id="PF03456">
    <property type="entry name" value="uDENN"/>
    <property type="match status" value="1"/>
</dbReference>
<dbReference type="InterPro" id="IPR043153">
    <property type="entry name" value="DENN_C"/>
</dbReference>
<dbReference type="SMART" id="SM00800">
    <property type="entry name" value="uDENN"/>
    <property type="match status" value="1"/>
</dbReference>
<dbReference type="InterPro" id="IPR051696">
    <property type="entry name" value="DENN_Domain_GEFs"/>
</dbReference>
<proteinExistence type="predicted"/>
<feature type="domain" description="MABP" evidence="4">
    <location>
        <begin position="38"/>
        <end position="195"/>
    </location>
</feature>
<evidence type="ECO:0000313" key="6">
    <source>
        <dbReference type="Proteomes" id="UP000594260"/>
    </source>
</evidence>
<dbReference type="KEGG" id="vde:111251061"/>